<dbReference type="Proteomes" id="UP000077755">
    <property type="component" value="Chromosome 9"/>
</dbReference>
<organism evidence="1 2">
    <name type="scientific">Daucus carota subsp. sativus</name>
    <name type="common">Carrot</name>
    <dbReference type="NCBI Taxonomy" id="79200"/>
    <lineage>
        <taxon>Eukaryota</taxon>
        <taxon>Viridiplantae</taxon>
        <taxon>Streptophyta</taxon>
        <taxon>Embryophyta</taxon>
        <taxon>Tracheophyta</taxon>
        <taxon>Spermatophyta</taxon>
        <taxon>Magnoliopsida</taxon>
        <taxon>eudicotyledons</taxon>
        <taxon>Gunneridae</taxon>
        <taxon>Pentapetalae</taxon>
        <taxon>asterids</taxon>
        <taxon>campanulids</taxon>
        <taxon>Apiales</taxon>
        <taxon>Apiaceae</taxon>
        <taxon>Apioideae</taxon>
        <taxon>Scandiceae</taxon>
        <taxon>Daucinae</taxon>
        <taxon>Daucus</taxon>
        <taxon>Daucus sect. Daucus</taxon>
    </lineage>
</organism>
<dbReference type="EMBL" id="CP093351">
    <property type="protein sequence ID" value="WOH16438.1"/>
    <property type="molecule type" value="Genomic_DNA"/>
</dbReference>
<gene>
    <name evidence="1" type="ORF">DCAR_0935991</name>
</gene>
<dbReference type="Gramene" id="KZM83451">
    <property type="protein sequence ID" value="KZM83451"/>
    <property type="gene ID" value="DCAR_031020"/>
</dbReference>
<name>A0A175YJX3_DAUCS</name>
<reference evidence="1" key="2">
    <citation type="submission" date="2022-03" db="EMBL/GenBank/DDBJ databases">
        <title>Draft title - Genomic analysis of global carrot germplasm unveils the trajectory of domestication and the origin of high carotenoid orange carrot.</title>
        <authorList>
            <person name="Iorizzo M."/>
            <person name="Ellison S."/>
            <person name="Senalik D."/>
            <person name="Macko-Podgorni A."/>
            <person name="Grzebelus D."/>
            <person name="Bostan H."/>
            <person name="Rolling W."/>
            <person name="Curaba J."/>
            <person name="Simon P."/>
        </authorList>
    </citation>
    <scope>NUCLEOTIDE SEQUENCE</scope>
    <source>
        <tissue evidence="1">Leaf</tissue>
    </source>
</reference>
<evidence type="ECO:0000313" key="1">
    <source>
        <dbReference type="EMBL" id="WOH16438.1"/>
    </source>
</evidence>
<proteinExistence type="predicted"/>
<keyword evidence="2" id="KW-1185">Reference proteome</keyword>
<protein>
    <submittedName>
        <fullName evidence="1">Uncharacterized protein</fullName>
    </submittedName>
</protein>
<dbReference type="AlphaFoldDB" id="A0A175YJX3"/>
<reference evidence="1" key="1">
    <citation type="journal article" date="2016" name="Nat. Genet.">
        <title>A high-quality carrot genome assembly provides new insights into carotenoid accumulation and asterid genome evolution.</title>
        <authorList>
            <person name="Iorizzo M."/>
            <person name="Ellison S."/>
            <person name="Senalik D."/>
            <person name="Zeng P."/>
            <person name="Satapoomin P."/>
            <person name="Huang J."/>
            <person name="Bowman M."/>
            <person name="Iovene M."/>
            <person name="Sanseverino W."/>
            <person name="Cavagnaro P."/>
            <person name="Yildiz M."/>
            <person name="Macko-Podgorni A."/>
            <person name="Moranska E."/>
            <person name="Grzebelus E."/>
            <person name="Grzebelus D."/>
            <person name="Ashrafi H."/>
            <person name="Zheng Z."/>
            <person name="Cheng S."/>
            <person name="Spooner D."/>
            <person name="Van Deynze A."/>
            <person name="Simon P."/>
        </authorList>
    </citation>
    <scope>NUCLEOTIDE SEQUENCE</scope>
    <source>
        <tissue evidence="1">Leaf</tissue>
    </source>
</reference>
<evidence type="ECO:0000313" key="2">
    <source>
        <dbReference type="Proteomes" id="UP000077755"/>
    </source>
</evidence>
<sequence length="222" mass="25834">MVSYYKIGNLDSPLSLYVYSCNLGSWSSPRNSLFTEVWWDNHGLPSAIVSGVPYWTYSWYSRGTIKLFKFDLISKDFRKVPELYLLDHKNFIVVNLKECLSALVYDYALVNIFVDVHCFDEGLGVWSKMYRVGPINGDMFSRGWGLMYNVRVSGKLLGCFKHNGEIVFSANCKYKCYHHETNKITDLHNQEGYTEECFSYKASLFFLEGMKPQHQVEPTLWK</sequence>
<accession>A0A175YJX3</accession>